<organism evidence="2 4">
    <name type="scientific">Perkinsus olseni</name>
    <name type="common">Perkinsus atlanticus</name>
    <dbReference type="NCBI Taxonomy" id="32597"/>
    <lineage>
        <taxon>Eukaryota</taxon>
        <taxon>Sar</taxon>
        <taxon>Alveolata</taxon>
        <taxon>Perkinsozoa</taxon>
        <taxon>Perkinsea</taxon>
        <taxon>Perkinsida</taxon>
        <taxon>Perkinsidae</taxon>
        <taxon>Perkinsus</taxon>
    </lineage>
</organism>
<evidence type="ECO:0000313" key="2">
    <source>
        <dbReference type="EMBL" id="KAF4646930.1"/>
    </source>
</evidence>
<dbReference type="InterPro" id="IPR043502">
    <property type="entry name" value="DNA/RNA_pol_sf"/>
</dbReference>
<dbReference type="Pfam" id="PF00078">
    <property type="entry name" value="RVT_1"/>
    <property type="match status" value="1"/>
</dbReference>
<feature type="non-terminal residue" evidence="2">
    <location>
        <position position="208"/>
    </location>
</feature>
<protein>
    <recommendedName>
        <fullName evidence="1">Reverse transcriptase domain-containing protein</fullName>
    </recommendedName>
</protein>
<dbReference type="PROSITE" id="PS50878">
    <property type="entry name" value="RT_POL"/>
    <property type="match status" value="1"/>
</dbReference>
<dbReference type="OrthoDB" id="420169at2759"/>
<sequence>LSEDGEVKWRLVVDFRRVNSRLTTETEDLREYVDSADRMVRSIPSTAKWYALVDVSNAFHCIPITAQSTSAVGVTDGQSFWKYRRLPQGLSCSPLWWGYAMKVFLSTLTGEDLSSLEGCGYCSYVDDIVVYADTKELCERRLRRLLKALTLAGLTPNYKKTQPVSSSVEVCGIVLDNGGWYLSSSHQQQIRDMVKKIPTTPYELRSAL</sequence>
<dbReference type="Gene3D" id="3.30.70.270">
    <property type="match status" value="1"/>
</dbReference>
<gene>
    <name evidence="3" type="ORF">FOL46_004612</name>
    <name evidence="2" type="ORF">FOZ61_004916</name>
</gene>
<dbReference type="PANTHER" id="PTHR33064">
    <property type="entry name" value="POL PROTEIN"/>
    <property type="match status" value="1"/>
</dbReference>
<dbReference type="EMBL" id="JABANN010002803">
    <property type="protein sequence ID" value="KAF4647162.1"/>
    <property type="molecule type" value="Genomic_DNA"/>
</dbReference>
<dbReference type="SUPFAM" id="SSF56672">
    <property type="entry name" value="DNA/RNA polymerases"/>
    <property type="match status" value="1"/>
</dbReference>
<feature type="non-terminal residue" evidence="2">
    <location>
        <position position="1"/>
    </location>
</feature>
<name>A0A7J6KIZ3_PEROL</name>
<dbReference type="AlphaFoldDB" id="A0A7J6KIZ3"/>
<dbReference type="EMBL" id="JABAHT010002780">
    <property type="protein sequence ID" value="KAF4646930.1"/>
    <property type="molecule type" value="Genomic_DNA"/>
</dbReference>
<evidence type="ECO:0000313" key="4">
    <source>
        <dbReference type="Proteomes" id="UP000570595"/>
    </source>
</evidence>
<dbReference type="InterPro" id="IPR043128">
    <property type="entry name" value="Rev_trsase/Diguanyl_cyclase"/>
</dbReference>
<evidence type="ECO:0000313" key="3">
    <source>
        <dbReference type="EMBL" id="KAF4647162.1"/>
    </source>
</evidence>
<dbReference type="InterPro" id="IPR051320">
    <property type="entry name" value="Viral_Replic_Matur_Polypro"/>
</dbReference>
<dbReference type="Proteomes" id="UP000572268">
    <property type="component" value="Unassembled WGS sequence"/>
</dbReference>
<proteinExistence type="predicted"/>
<feature type="domain" description="Reverse transcriptase" evidence="1">
    <location>
        <begin position="1"/>
        <end position="175"/>
    </location>
</feature>
<reference evidence="4 5" key="1">
    <citation type="submission" date="2020-04" db="EMBL/GenBank/DDBJ databases">
        <title>Perkinsus olseni comparative genomics.</title>
        <authorList>
            <person name="Bogema D.R."/>
        </authorList>
    </citation>
    <scope>NUCLEOTIDE SEQUENCE [LARGE SCALE GENOMIC DNA]</scope>
    <source>
        <strain evidence="2">ATCC PRA-179</strain>
        <strain evidence="3">ATCC PRA-31</strain>
    </source>
</reference>
<evidence type="ECO:0000259" key="1">
    <source>
        <dbReference type="PROSITE" id="PS50878"/>
    </source>
</evidence>
<comment type="caution">
    <text evidence="2">The sequence shown here is derived from an EMBL/GenBank/DDBJ whole genome shotgun (WGS) entry which is preliminary data.</text>
</comment>
<dbReference type="InterPro" id="IPR000477">
    <property type="entry name" value="RT_dom"/>
</dbReference>
<dbReference type="Proteomes" id="UP000570595">
    <property type="component" value="Unassembled WGS sequence"/>
</dbReference>
<accession>A0A7J6KIZ3</accession>
<dbReference type="PANTHER" id="PTHR33064:SF36">
    <property type="entry name" value="CCHC-TYPE DOMAIN-CONTAINING PROTEIN"/>
    <property type="match status" value="1"/>
</dbReference>
<evidence type="ECO:0000313" key="5">
    <source>
        <dbReference type="Proteomes" id="UP000572268"/>
    </source>
</evidence>